<evidence type="ECO:0000256" key="8">
    <source>
        <dbReference type="ARBA" id="ARBA00023326"/>
    </source>
</evidence>
<evidence type="ECO:0000313" key="12">
    <source>
        <dbReference type="Proteomes" id="UP000193144"/>
    </source>
</evidence>
<reference evidence="11 12" key="1">
    <citation type="submission" date="2016-07" db="EMBL/GenBank/DDBJ databases">
        <title>Pervasive Adenine N6-methylation of Active Genes in Fungi.</title>
        <authorList>
            <consortium name="DOE Joint Genome Institute"/>
            <person name="Mondo S.J."/>
            <person name="Dannebaum R.O."/>
            <person name="Kuo R.C."/>
            <person name="Labutti K."/>
            <person name="Haridas S."/>
            <person name="Kuo A."/>
            <person name="Salamov A."/>
            <person name="Ahrendt S.R."/>
            <person name="Lipzen A."/>
            <person name="Sullivan W."/>
            <person name="Andreopoulos W.B."/>
            <person name="Clum A."/>
            <person name="Lindquist E."/>
            <person name="Daum C."/>
            <person name="Ramamoorthy G.K."/>
            <person name="Gryganskyi A."/>
            <person name="Culley D."/>
            <person name="Magnuson J.K."/>
            <person name="James T.Y."/>
            <person name="O'Malley M.A."/>
            <person name="Stajich J.E."/>
            <person name="Spatafora J.W."/>
            <person name="Visel A."/>
            <person name="Grigoriev I.V."/>
        </authorList>
    </citation>
    <scope>NUCLEOTIDE SEQUENCE [LARGE SCALE GENOMIC DNA]</scope>
    <source>
        <strain evidence="11 12">CBS 115471</strain>
    </source>
</reference>
<dbReference type="PROSITE" id="PS51910">
    <property type="entry name" value="GH18_2"/>
    <property type="match status" value="1"/>
</dbReference>
<comment type="similarity">
    <text evidence="2">Belongs to the glycosyl hydrolase 18 family. Chitinase class V subfamily.</text>
</comment>
<dbReference type="GO" id="GO:0000272">
    <property type="term" value="P:polysaccharide catabolic process"/>
    <property type="evidence" value="ECO:0007669"/>
    <property type="project" value="UniProtKB-KW"/>
</dbReference>
<dbReference type="STRING" id="1231657.A0A1Y1YUQ2"/>
<evidence type="ECO:0000313" key="11">
    <source>
        <dbReference type="EMBL" id="ORY01574.1"/>
    </source>
</evidence>
<evidence type="ECO:0000256" key="4">
    <source>
        <dbReference type="ARBA" id="ARBA00022801"/>
    </source>
</evidence>
<evidence type="ECO:0000256" key="1">
    <source>
        <dbReference type="ARBA" id="ARBA00000822"/>
    </source>
</evidence>
<gene>
    <name evidence="11" type="ORF">BCR34DRAFT_592200</name>
</gene>
<proteinExistence type="inferred from homology"/>
<evidence type="ECO:0000256" key="2">
    <source>
        <dbReference type="ARBA" id="ARBA00008682"/>
    </source>
</evidence>
<dbReference type="PANTHER" id="PTHR11177:SF397">
    <property type="entry name" value="CHITINASE"/>
    <property type="match status" value="1"/>
</dbReference>
<dbReference type="EMBL" id="MCFA01000168">
    <property type="protein sequence ID" value="ORY01574.1"/>
    <property type="molecule type" value="Genomic_DNA"/>
</dbReference>
<accession>A0A1Y1YUQ2</accession>
<dbReference type="SUPFAM" id="SSF54556">
    <property type="entry name" value="Chitinase insertion domain"/>
    <property type="match status" value="1"/>
</dbReference>
<keyword evidence="4 9" id="KW-0378">Hydrolase</keyword>
<dbReference type="AlphaFoldDB" id="A0A1Y1YUQ2"/>
<evidence type="ECO:0000256" key="3">
    <source>
        <dbReference type="ARBA" id="ARBA00012729"/>
    </source>
</evidence>
<keyword evidence="12" id="KW-1185">Reference proteome</keyword>
<organism evidence="11 12">
    <name type="scientific">Clohesyomyces aquaticus</name>
    <dbReference type="NCBI Taxonomy" id="1231657"/>
    <lineage>
        <taxon>Eukaryota</taxon>
        <taxon>Fungi</taxon>
        <taxon>Dikarya</taxon>
        <taxon>Ascomycota</taxon>
        <taxon>Pezizomycotina</taxon>
        <taxon>Dothideomycetes</taxon>
        <taxon>Pleosporomycetidae</taxon>
        <taxon>Pleosporales</taxon>
        <taxon>Lindgomycetaceae</taxon>
        <taxon>Clohesyomyces</taxon>
    </lineage>
</organism>
<dbReference type="PANTHER" id="PTHR11177">
    <property type="entry name" value="CHITINASE"/>
    <property type="match status" value="1"/>
</dbReference>
<sequence>MSVAENLGIVERRTTSVPRTVGVKAIAPSRARQAAIITEMFVTWSLGSLTRLNLAFAYIERNTFHIVPMPGVGEKTISQITNLKQKAPGLKIWISLGGWTFSDNDTDTQAVWGDLASTPLKRENFAVNVYKLCKQWGFDGVDLDWEYPGAPDRGRHPEDGENYVALLEEINVYFQASESNFGLSFTAPTSYWHGSWGSPQDQIGSFVYAHTNKSEIEDSLNLFWRNGVPANKINLGIGFYGRSYTLEDANCNTPGCPFSQPEAEIKYMAWGENQWVSYYDPETLQKKVEYANKQGLLELFIWAIDLGDTKHSALQALLGGKLATFNRRNGYDPANNGSFRNTTTGNQCSWCDCGTESCSTGMVSIGAQQYCGMNGNDPQRQTICCPFDAAPKECRWAGNQSLEYFCTSSCDNDEIPVVSSVDAYIGDSPSHQHCFSGFAQYFCKAKQAAGDVCAWTDKCVDQKDESVCPDGRSFVTTRQADCKFPNGYAFCCDKDMDTSSCYWNERKTDGTHFACSDSETCGTGESLVGMDEHGGKDKNGNTHERQYELDTGDPWSTWKYSNLTESVNHTHLHHRLEKRGLSHAPVYDFTFDYDFEPIAKRDQSNVLVRIDYSDDPGYWDTIVEAHHDKKKRDLEVKREFGGDHVKWLELTWRKDKRSLDKDKLHKRWWSGDVIQWWDKQKQIDEDYTGIRHRVYDTFRVNIFDQDLACPEFGSTAASVTVIGTLGNLNSFEESSAWFHTSGSIDAKLHFNAKGKMSFHTGQVEVFGAHNFGASFRVPGIVTIGPDFRVNFANWDYAKRYPVPSGKKAGPEEMGDHDEATVDTQSDPFNWDLDAEGQPTAHIIPKVTFGIVFDSSAISNAALGVGVDAYTRLYADLNVGQNKPLVYCYGMHGGAKLFANVEAPTIFGKDFSQEYPLKPGPYQYDLIPRKCSDGST</sequence>
<dbReference type="Pfam" id="PF00704">
    <property type="entry name" value="Glyco_hydro_18"/>
    <property type="match status" value="1"/>
</dbReference>
<evidence type="ECO:0000256" key="6">
    <source>
        <dbReference type="ARBA" id="ARBA00023277"/>
    </source>
</evidence>
<dbReference type="SUPFAM" id="SSF51445">
    <property type="entry name" value="(Trans)glycosidases"/>
    <property type="match status" value="1"/>
</dbReference>
<comment type="catalytic activity">
    <reaction evidence="1">
        <text>Random endo-hydrolysis of N-acetyl-beta-D-glucosaminide (1-&gt;4)-beta-linkages in chitin and chitodextrins.</text>
        <dbReference type="EC" id="3.2.1.14"/>
    </reaction>
</comment>
<dbReference type="InterPro" id="IPR011583">
    <property type="entry name" value="Chitinase_II/V-like_cat"/>
</dbReference>
<dbReference type="EC" id="3.2.1.14" evidence="3"/>
<keyword evidence="7 9" id="KW-0326">Glycosidase</keyword>
<dbReference type="GO" id="GO:0006032">
    <property type="term" value="P:chitin catabolic process"/>
    <property type="evidence" value="ECO:0007669"/>
    <property type="project" value="UniProtKB-KW"/>
</dbReference>
<keyword evidence="8" id="KW-0624">Polysaccharide degradation</keyword>
<name>A0A1Y1YUQ2_9PLEO</name>
<dbReference type="InterPro" id="IPR001579">
    <property type="entry name" value="Glyco_hydro_18_chit_AS"/>
</dbReference>
<evidence type="ECO:0000259" key="10">
    <source>
        <dbReference type="PROSITE" id="PS51910"/>
    </source>
</evidence>
<comment type="caution">
    <text evidence="11">The sequence shown here is derived from an EMBL/GenBank/DDBJ whole genome shotgun (WGS) entry which is preliminary data.</text>
</comment>
<keyword evidence="5" id="KW-0146">Chitin degradation</keyword>
<dbReference type="InterPro" id="IPR050314">
    <property type="entry name" value="Glycosyl_Hydrlase_18"/>
</dbReference>
<dbReference type="GO" id="GO:0008061">
    <property type="term" value="F:chitin binding"/>
    <property type="evidence" value="ECO:0007669"/>
    <property type="project" value="InterPro"/>
</dbReference>
<dbReference type="Proteomes" id="UP000193144">
    <property type="component" value="Unassembled WGS sequence"/>
</dbReference>
<feature type="domain" description="GH18" evidence="10">
    <location>
        <begin position="20"/>
        <end position="321"/>
    </location>
</feature>
<dbReference type="GO" id="GO:0008843">
    <property type="term" value="F:endochitinase activity"/>
    <property type="evidence" value="ECO:0007669"/>
    <property type="project" value="UniProtKB-EC"/>
</dbReference>
<dbReference type="OrthoDB" id="73875at2759"/>
<dbReference type="InterPro" id="IPR001223">
    <property type="entry name" value="Glyco_hydro18_cat"/>
</dbReference>
<dbReference type="Gene3D" id="3.20.20.80">
    <property type="entry name" value="Glycosidases"/>
    <property type="match status" value="1"/>
</dbReference>
<dbReference type="SMART" id="SM00636">
    <property type="entry name" value="Glyco_18"/>
    <property type="match status" value="1"/>
</dbReference>
<evidence type="ECO:0000256" key="5">
    <source>
        <dbReference type="ARBA" id="ARBA00023024"/>
    </source>
</evidence>
<evidence type="ECO:0000256" key="7">
    <source>
        <dbReference type="ARBA" id="ARBA00023295"/>
    </source>
</evidence>
<dbReference type="InterPro" id="IPR029070">
    <property type="entry name" value="Chitinase_insertion_sf"/>
</dbReference>
<dbReference type="InterPro" id="IPR017853">
    <property type="entry name" value="GH"/>
</dbReference>
<evidence type="ECO:0000256" key="9">
    <source>
        <dbReference type="RuleBase" id="RU000489"/>
    </source>
</evidence>
<dbReference type="Gene3D" id="3.10.50.10">
    <property type="match status" value="1"/>
</dbReference>
<keyword evidence="6" id="KW-0119">Carbohydrate metabolism</keyword>
<dbReference type="PROSITE" id="PS01095">
    <property type="entry name" value="GH18_1"/>
    <property type="match status" value="1"/>
</dbReference>
<protein>
    <recommendedName>
        <fullName evidence="3">chitinase</fullName>
        <ecNumber evidence="3">3.2.1.14</ecNumber>
    </recommendedName>
</protein>